<accession>A0A2T0GRX9</accession>
<evidence type="ECO:0008006" key="3">
    <source>
        <dbReference type="Google" id="ProtNLM"/>
    </source>
</evidence>
<dbReference type="RefSeq" id="WP_106115186.1">
    <property type="nucleotide sequence ID" value="NZ_PVSR01000052.1"/>
</dbReference>
<dbReference type="InterPro" id="IPR016181">
    <property type="entry name" value="Acyl_CoA_acyltransferase"/>
</dbReference>
<sequence>MITDRLCALLGELDDHGRVLGRRQPRDWLQEVDAERSWVFDQAPVRVAPPRNVVGHVQIYPPAEARWVRNLAAQTGRQVGELLVIGRLFVKPAKHDYGIARYLLKESVTYAETRGSLPVLDPADLSFIPPSLDTELGFKEFQTDDHPPSPLARAE</sequence>
<gene>
    <name evidence="1" type="ORF">CEP50_18395</name>
</gene>
<dbReference type="Proteomes" id="UP000239352">
    <property type="component" value="Unassembled WGS sequence"/>
</dbReference>
<dbReference type="Gene3D" id="3.40.630.30">
    <property type="match status" value="1"/>
</dbReference>
<protein>
    <recommendedName>
        <fullName evidence="3">GNAT family N-acetyltransferase</fullName>
    </recommendedName>
</protein>
<dbReference type="SUPFAM" id="SSF55729">
    <property type="entry name" value="Acyl-CoA N-acyltransferases (Nat)"/>
    <property type="match status" value="1"/>
</dbReference>
<comment type="caution">
    <text evidence="1">The sequence shown here is derived from an EMBL/GenBank/DDBJ whole genome shotgun (WGS) entry which is preliminary data.</text>
</comment>
<dbReference type="InParanoid" id="A0A2T0GRX9"/>
<dbReference type="EMBL" id="PVSR01000052">
    <property type="protein sequence ID" value="PRW61865.1"/>
    <property type="molecule type" value="Genomic_DNA"/>
</dbReference>
<proteinExistence type="predicted"/>
<keyword evidence="2" id="KW-1185">Reference proteome</keyword>
<evidence type="ECO:0000313" key="1">
    <source>
        <dbReference type="EMBL" id="PRW61865.1"/>
    </source>
</evidence>
<reference evidence="1 2" key="1">
    <citation type="submission" date="2018-03" db="EMBL/GenBank/DDBJ databases">
        <title>Actinopolyspora mortivallis from Sahara, screening for active biomolecules.</title>
        <authorList>
            <person name="Selama O."/>
            <person name="Wellington E.M.H."/>
            <person name="Hacene H."/>
        </authorList>
    </citation>
    <scope>NUCLEOTIDE SEQUENCE [LARGE SCALE GENOMIC DNA]</scope>
    <source>
        <strain evidence="1 2">M5A</strain>
    </source>
</reference>
<evidence type="ECO:0000313" key="2">
    <source>
        <dbReference type="Proteomes" id="UP000239352"/>
    </source>
</evidence>
<organism evidence="1 2">
    <name type="scientific">Actinopolyspora mortivallis</name>
    <dbReference type="NCBI Taxonomy" id="33906"/>
    <lineage>
        <taxon>Bacteria</taxon>
        <taxon>Bacillati</taxon>
        <taxon>Actinomycetota</taxon>
        <taxon>Actinomycetes</taxon>
        <taxon>Actinopolysporales</taxon>
        <taxon>Actinopolysporaceae</taxon>
        <taxon>Actinopolyspora</taxon>
    </lineage>
</organism>
<name>A0A2T0GRX9_ACTMO</name>
<dbReference type="AlphaFoldDB" id="A0A2T0GRX9"/>